<evidence type="ECO:0000313" key="2">
    <source>
        <dbReference type="Proteomes" id="UP000250235"/>
    </source>
</evidence>
<sequence length="159" mass="17186">MSLFDLQDVCIAIGSIATLDLPMVIDLIGIYGLKGPYSLIASECIPADCSTAVRSAVGFLSHNTSRNSWFTFIAIAGKRCSRLVVQTLVLKPGEMMCLRLVVQLVRSCWFFSLRLVHLLLSAPTGLLAPTDLSSYADCDDITADVIIADSRSCASLHNC</sequence>
<protein>
    <submittedName>
        <fullName evidence="1">Uncharacterized protein</fullName>
    </submittedName>
</protein>
<accession>A0A2Z7BJ99</accession>
<organism evidence="1 2">
    <name type="scientific">Dorcoceras hygrometricum</name>
    <dbReference type="NCBI Taxonomy" id="472368"/>
    <lineage>
        <taxon>Eukaryota</taxon>
        <taxon>Viridiplantae</taxon>
        <taxon>Streptophyta</taxon>
        <taxon>Embryophyta</taxon>
        <taxon>Tracheophyta</taxon>
        <taxon>Spermatophyta</taxon>
        <taxon>Magnoliopsida</taxon>
        <taxon>eudicotyledons</taxon>
        <taxon>Gunneridae</taxon>
        <taxon>Pentapetalae</taxon>
        <taxon>asterids</taxon>
        <taxon>lamiids</taxon>
        <taxon>Lamiales</taxon>
        <taxon>Gesneriaceae</taxon>
        <taxon>Didymocarpoideae</taxon>
        <taxon>Trichosporeae</taxon>
        <taxon>Loxocarpinae</taxon>
        <taxon>Dorcoceras</taxon>
    </lineage>
</organism>
<proteinExistence type="predicted"/>
<name>A0A2Z7BJ99_9LAMI</name>
<dbReference type="Proteomes" id="UP000250235">
    <property type="component" value="Unassembled WGS sequence"/>
</dbReference>
<evidence type="ECO:0000313" key="1">
    <source>
        <dbReference type="EMBL" id="KZV32061.1"/>
    </source>
</evidence>
<keyword evidence="2" id="KW-1185">Reference proteome</keyword>
<dbReference type="AlphaFoldDB" id="A0A2Z7BJ99"/>
<gene>
    <name evidence="1" type="ORF">F511_28801</name>
</gene>
<reference evidence="1 2" key="1">
    <citation type="journal article" date="2015" name="Proc. Natl. Acad. Sci. U.S.A.">
        <title>The resurrection genome of Boea hygrometrica: A blueprint for survival of dehydration.</title>
        <authorList>
            <person name="Xiao L."/>
            <person name="Yang G."/>
            <person name="Zhang L."/>
            <person name="Yang X."/>
            <person name="Zhao S."/>
            <person name="Ji Z."/>
            <person name="Zhou Q."/>
            <person name="Hu M."/>
            <person name="Wang Y."/>
            <person name="Chen M."/>
            <person name="Xu Y."/>
            <person name="Jin H."/>
            <person name="Xiao X."/>
            <person name="Hu G."/>
            <person name="Bao F."/>
            <person name="Hu Y."/>
            <person name="Wan P."/>
            <person name="Li L."/>
            <person name="Deng X."/>
            <person name="Kuang T."/>
            <person name="Xiang C."/>
            <person name="Zhu J.K."/>
            <person name="Oliver M.J."/>
            <person name="He Y."/>
        </authorList>
    </citation>
    <scope>NUCLEOTIDE SEQUENCE [LARGE SCALE GENOMIC DNA]</scope>
    <source>
        <strain evidence="2">cv. XS01</strain>
    </source>
</reference>
<dbReference type="EMBL" id="KV006948">
    <property type="protein sequence ID" value="KZV32061.1"/>
    <property type="molecule type" value="Genomic_DNA"/>
</dbReference>